<dbReference type="AlphaFoldDB" id="A0AAV5LTB4"/>
<organism evidence="2 3">
    <name type="scientific">Rubroshorea leprosula</name>
    <dbReference type="NCBI Taxonomy" id="152421"/>
    <lineage>
        <taxon>Eukaryota</taxon>
        <taxon>Viridiplantae</taxon>
        <taxon>Streptophyta</taxon>
        <taxon>Embryophyta</taxon>
        <taxon>Tracheophyta</taxon>
        <taxon>Spermatophyta</taxon>
        <taxon>Magnoliopsida</taxon>
        <taxon>eudicotyledons</taxon>
        <taxon>Gunneridae</taxon>
        <taxon>Pentapetalae</taxon>
        <taxon>rosids</taxon>
        <taxon>malvids</taxon>
        <taxon>Malvales</taxon>
        <taxon>Dipterocarpaceae</taxon>
        <taxon>Rubroshorea</taxon>
    </lineage>
</organism>
<gene>
    <name evidence="2" type="ORF">SLEP1_g48049</name>
</gene>
<evidence type="ECO:0000256" key="1">
    <source>
        <dbReference type="SAM" id="MobiDB-lite"/>
    </source>
</evidence>
<evidence type="ECO:0000313" key="2">
    <source>
        <dbReference type="EMBL" id="GKV40397.1"/>
    </source>
</evidence>
<accession>A0AAV5LTB4</accession>
<sequence>MVDDFINKPQSVQNVTSAWVSDYKQRSPTKVEPIATDGGVTTPPNTPKINEFFNKPRLGPLDATYWRQTAQVTPAYGYGGDLANKAGQPRNEPFMISSGEWSGPRSQVTWASPPEASSTNPTNGINTAIEYPMKIEKPSSPVINTPPAGSQVARPVSAGWRTDGYASTIDGREAARRYANFDFSCRYPKNEAYKATIDSREAARKYGGLFPSYPKNEDCSANFNFPPRYPKNEAYKATIDSREAARKYGGTTV</sequence>
<feature type="region of interest" description="Disordered" evidence="1">
    <location>
        <begin position="97"/>
        <end position="123"/>
    </location>
</feature>
<dbReference type="Proteomes" id="UP001054252">
    <property type="component" value="Unassembled WGS sequence"/>
</dbReference>
<protein>
    <submittedName>
        <fullName evidence="2">Uncharacterized protein</fullName>
    </submittedName>
</protein>
<feature type="region of interest" description="Disordered" evidence="1">
    <location>
        <begin position="23"/>
        <end position="49"/>
    </location>
</feature>
<comment type="caution">
    <text evidence="2">The sequence shown here is derived from an EMBL/GenBank/DDBJ whole genome shotgun (WGS) entry which is preliminary data.</text>
</comment>
<proteinExistence type="predicted"/>
<evidence type="ECO:0000313" key="3">
    <source>
        <dbReference type="Proteomes" id="UP001054252"/>
    </source>
</evidence>
<keyword evidence="3" id="KW-1185">Reference proteome</keyword>
<reference evidence="2 3" key="1">
    <citation type="journal article" date="2021" name="Commun. Biol.">
        <title>The genome of Shorea leprosula (Dipterocarpaceae) highlights the ecological relevance of drought in aseasonal tropical rainforests.</title>
        <authorList>
            <person name="Ng K.K.S."/>
            <person name="Kobayashi M.J."/>
            <person name="Fawcett J.A."/>
            <person name="Hatakeyama M."/>
            <person name="Paape T."/>
            <person name="Ng C.H."/>
            <person name="Ang C.C."/>
            <person name="Tnah L.H."/>
            <person name="Lee C.T."/>
            <person name="Nishiyama T."/>
            <person name="Sese J."/>
            <person name="O'Brien M.J."/>
            <person name="Copetti D."/>
            <person name="Mohd Noor M.I."/>
            <person name="Ong R.C."/>
            <person name="Putra M."/>
            <person name="Sireger I.Z."/>
            <person name="Indrioko S."/>
            <person name="Kosugi Y."/>
            <person name="Izuno A."/>
            <person name="Isagi Y."/>
            <person name="Lee S.L."/>
            <person name="Shimizu K.K."/>
        </authorList>
    </citation>
    <scope>NUCLEOTIDE SEQUENCE [LARGE SCALE GENOMIC DNA]</scope>
    <source>
        <strain evidence="2">214</strain>
    </source>
</reference>
<name>A0AAV5LTB4_9ROSI</name>
<feature type="compositionally biased region" description="Polar residues" evidence="1">
    <location>
        <begin position="104"/>
        <end position="123"/>
    </location>
</feature>
<dbReference type="EMBL" id="BPVZ01000141">
    <property type="protein sequence ID" value="GKV40397.1"/>
    <property type="molecule type" value="Genomic_DNA"/>
</dbReference>